<dbReference type="Gene3D" id="3.40.50.1820">
    <property type="entry name" value="alpha/beta hydrolase"/>
    <property type="match status" value="1"/>
</dbReference>
<sequence length="238" mass="23526">MHSATPPTRALLLPGSGSDAVFLGRAFSAALSAVGARAVAVEPDPSAVADSGRRALDEAAAEPGPLLVGGVSLGAAVAAGWALRHPGRACGLLLALPAWWGAPAGAAAAVLAAHSAARLRELGLQGALAEVQAGSPPWLAAELRRAWSRQWPHLPAALDEAAAHLAPTVTALAALDVPIGLVAAVDDPVHPLAVALELATAAPAARLELVTLAELGADPGSLGRAAVRAWQQAGGTAG</sequence>
<keyword evidence="2" id="KW-0378">Hydrolase</keyword>
<dbReference type="SUPFAM" id="SSF53474">
    <property type="entry name" value="alpha/beta-Hydrolases"/>
    <property type="match status" value="1"/>
</dbReference>
<feature type="domain" description="Serine aminopeptidase S33" evidence="1">
    <location>
        <begin position="63"/>
        <end position="214"/>
    </location>
</feature>
<dbReference type="InterPro" id="IPR029058">
    <property type="entry name" value="AB_hydrolase_fold"/>
</dbReference>
<dbReference type="InterPro" id="IPR022742">
    <property type="entry name" value="Hydrolase_4"/>
</dbReference>
<reference evidence="2" key="1">
    <citation type="submission" date="2022-10" db="EMBL/GenBank/DDBJ databases">
        <title>Rhodococcus sp.75.</title>
        <authorList>
            <person name="Sun M."/>
        </authorList>
    </citation>
    <scope>NUCLEOTIDE SEQUENCE</scope>
    <source>
        <strain evidence="2">75</strain>
    </source>
</reference>
<protein>
    <submittedName>
        <fullName evidence="2">Alpha/beta hydrolase</fullName>
    </submittedName>
</protein>
<name>A0ABY6P2N3_9NOCA</name>
<organism evidence="2 3">
    <name type="scientific">Rhodococcus antarcticus</name>
    <dbReference type="NCBI Taxonomy" id="2987751"/>
    <lineage>
        <taxon>Bacteria</taxon>
        <taxon>Bacillati</taxon>
        <taxon>Actinomycetota</taxon>
        <taxon>Actinomycetes</taxon>
        <taxon>Mycobacteriales</taxon>
        <taxon>Nocardiaceae</taxon>
        <taxon>Rhodococcus</taxon>
    </lineage>
</organism>
<dbReference type="EMBL" id="CP110615">
    <property type="protein sequence ID" value="UZJ25906.1"/>
    <property type="molecule type" value="Genomic_DNA"/>
</dbReference>
<evidence type="ECO:0000313" key="2">
    <source>
        <dbReference type="EMBL" id="UZJ25906.1"/>
    </source>
</evidence>
<keyword evidence="3" id="KW-1185">Reference proteome</keyword>
<dbReference type="Pfam" id="PF12146">
    <property type="entry name" value="Hydrolase_4"/>
    <property type="match status" value="1"/>
</dbReference>
<proteinExistence type="predicted"/>
<dbReference type="GO" id="GO:0016787">
    <property type="term" value="F:hydrolase activity"/>
    <property type="evidence" value="ECO:0007669"/>
    <property type="project" value="UniProtKB-KW"/>
</dbReference>
<gene>
    <name evidence="2" type="ORF">RHODO2019_05585</name>
</gene>
<dbReference type="RefSeq" id="WP_265384010.1">
    <property type="nucleotide sequence ID" value="NZ_CP110615.1"/>
</dbReference>
<accession>A0ABY6P2N3</accession>
<evidence type="ECO:0000313" key="3">
    <source>
        <dbReference type="Proteomes" id="UP001164965"/>
    </source>
</evidence>
<evidence type="ECO:0000259" key="1">
    <source>
        <dbReference type="Pfam" id="PF12146"/>
    </source>
</evidence>
<dbReference type="Proteomes" id="UP001164965">
    <property type="component" value="Chromosome"/>
</dbReference>